<feature type="domain" description="Signal transduction histidine kinase internal region" evidence="1">
    <location>
        <begin position="34"/>
        <end position="111"/>
    </location>
</feature>
<reference evidence="2 3" key="1">
    <citation type="journal article" date="2019" name="Nat. Microbiol.">
        <title>Mediterranean grassland soil C-N compound turnover is dependent on rainfall and depth, and is mediated by genomically divergent microorganisms.</title>
        <authorList>
            <person name="Diamond S."/>
            <person name="Andeer P.F."/>
            <person name="Li Z."/>
            <person name="Crits-Christoph A."/>
            <person name="Burstein D."/>
            <person name="Anantharaman K."/>
            <person name="Lane K.R."/>
            <person name="Thomas B.C."/>
            <person name="Pan C."/>
            <person name="Northen T.R."/>
            <person name="Banfield J.F."/>
        </authorList>
    </citation>
    <scope>NUCLEOTIDE SEQUENCE [LARGE SCALE GENOMIC DNA]</scope>
    <source>
        <strain evidence="2">WS_10</strain>
    </source>
</reference>
<gene>
    <name evidence="2" type="ORF">E6K80_00235</name>
</gene>
<evidence type="ECO:0000313" key="3">
    <source>
        <dbReference type="Proteomes" id="UP000319836"/>
    </source>
</evidence>
<dbReference type="Proteomes" id="UP000319836">
    <property type="component" value="Unassembled WGS sequence"/>
</dbReference>
<sequence length="230" mass="25209">MIQARIRLENLALQEQRGAAERRALELREMATRAELRALHAQVQPHFLFNALNALSYLTEVDPKAAQRFTERLADMLRYTVQASERPAVLLSDEVGFVEDYLGVARERYEGDLRFAYHGPPELLSATVPPLLLQPLVENSLKHGFSAERRALSLALDAVTSDGWLTLTFTDDGCNGNHGVRGLGVGLDNLEQRIRQFGGAEASVQSGPGGAGGFRVVMRWKQNGQAAGAA</sequence>
<dbReference type="Gene3D" id="3.30.565.10">
    <property type="entry name" value="Histidine kinase-like ATPase, C-terminal domain"/>
    <property type="match status" value="1"/>
</dbReference>
<dbReference type="PANTHER" id="PTHR34220">
    <property type="entry name" value="SENSOR HISTIDINE KINASE YPDA"/>
    <property type="match status" value="1"/>
</dbReference>
<protein>
    <recommendedName>
        <fullName evidence="1">Signal transduction histidine kinase internal region domain-containing protein</fullName>
    </recommendedName>
</protein>
<evidence type="ECO:0000259" key="1">
    <source>
        <dbReference type="Pfam" id="PF06580"/>
    </source>
</evidence>
<dbReference type="GO" id="GO:0016020">
    <property type="term" value="C:membrane"/>
    <property type="evidence" value="ECO:0007669"/>
    <property type="project" value="InterPro"/>
</dbReference>
<evidence type="ECO:0000313" key="2">
    <source>
        <dbReference type="EMBL" id="TMQ73374.1"/>
    </source>
</evidence>
<dbReference type="SUPFAM" id="SSF55874">
    <property type="entry name" value="ATPase domain of HSP90 chaperone/DNA topoisomerase II/histidine kinase"/>
    <property type="match status" value="1"/>
</dbReference>
<dbReference type="InterPro" id="IPR036890">
    <property type="entry name" value="HATPase_C_sf"/>
</dbReference>
<dbReference type="EMBL" id="VBPA01000007">
    <property type="protein sequence ID" value="TMQ73374.1"/>
    <property type="molecule type" value="Genomic_DNA"/>
</dbReference>
<name>A0A538UBV5_UNCEI</name>
<comment type="caution">
    <text evidence="2">The sequence shown here is derived from an EMBL/GenBank/DDBJ whole genome shotgun (WGS) entry which is preliminary data.</text>
</comment>
<organism evidence="2 3">
    <name type="scientific">Eiseniibacteriota bacterium</name>
    <dbReference type="NCBI Taxonomy" id="2212470"/>
    <lineage>
        <taxon>Bacteria</taxon>
        <taxon>Candidatus Eiseniibacteriota</taxon>
    </lineage>
</organism>
<dbReference type="InterPro" id="IPR050640">
    <property type="entry name" value="Bact_2-comp_sensor_kinase"/>
</dbReference>
<dbReference type="Pfam" id="PF06580">
    <property type="entry name" value="His_kinase"/>
    <property type="match status" value="1"/>
</dbReference>
<dbReference type="InterPro" id="IPR010559">
    <property type="entry name" value="Sig_transdc_His_kin_internal"/>
</dbReference>
<dbReference type="GO" id="GO:0000155">
    <property type="term" value="F:phosphorelay sensor kinase activity"/>
    <property type="evidence" value="ECO:0007669"/>
    <property type="project" value="InterPro"/>
</dbReference>
<proteinExistence type="predicted"/>
<dbReference type="PANTHER" id="PTHR34220:SF7">
    <property type="entry name" value="SENSOR HISTIDINE KINASE YPDA"/>
    <property type="match status" value="1"/>
</dbReference>
<accession>A0A538UBV5</accession>
<dbReference type="AlphaFoldDB" id="A0A538UBV5"/>